<feature type="compositionally biased region" description="Basic residues" evidence="1">
    <location>
        <begin position="124"/>
        <end position="136"/>
    </location>
</feature>
<sequence length="151" mass="16297">MRIMNSASECFPTNKNTKKGAPIQILIITSRNIFAGGALTVIGSVNLTGSHMYPSRQIRKSLGHVSGVDMNAVPNCGFSASENPRQALPKGCGDVNTVAELYDRVKELDAQGLMSKPLPDGMKRIHHRSRLQHRSSKPQGLDGPSSSQVDD</sequence>
<feature type="region of interest" description="Disordered" evidence="1">
    <location>
        <begin position="112"/>
        <end position="151"/>
    </location>
</feature>
<dbReference type="AlphaFoldDB" id="A0A074YYU8"/>
<dbReference type="HOGENOM" id="CLU_1731086_0_0_1"/>
<dbReference type="EMBL" id="KL584773">
    <property type="protein sequence ID" value="KEQ92011.1"/>
    <property type="molecule type" value="Genomic_DNA"/>
</dbReference>
<evidence type="ECO:0000256" key="1">
    <source>
        <dbReference type="SAM" id="MobiDB-lite"/>
    </source>
</evidence>
<protein>
    <submittedName>
        <fullName evidence="2">Uncharacterized protein</fullName>
    </submittedName>
</protein>
<reference evidence="2 3" key="1">
    <citation type="journal article" date="2014" name="BMC Genomics">
        <title>Genome sequencing of four Aureobasidium pullulans varieties: biotechnological potential, stress tolerance, and description of new species.</title>
        <authorList>
            <person name="Gostin Ar C."/>
            <person name="Ohm R.A."/>
            <person name="Kogej T."/>
            <person name="Sonjak S."/>
            <person name="Turk M."/>
            <person name="Zajc J."/>
            <person name="Zalar P."/>
            <person name="Grube M."/>
            <person name="Sun H."/>
            <person name="Han J."/>
            <person name="Sharma A."/>
            <person name="Chiniquy J."/>
            <person name="Ngan C.Y."/>
            <person name="Lipzen A."/>
            <person name="Barry K."/>
            <person name="Grigoriev I.V."/>
            <person name="Gunde-Cimerman N."/>
        </authorList>
    </citation>
    <scope>NUCLEOTIDE SEQUENCE [LARGE SCALE GENOMIC DNA]</scope>
    <source>
        <strain evidence="2 3">EXF-2481</strain>
    </source>
</reference>
<dbReference type="GeneID" id="25364651"/>
<organism evidence="2 3">
    <name type="scientific">Aureobasidium subglaciale (strain EXF-2481)</name>
    <name type="common">Aureobasidium pullulans var. subglaciale</name>
    <dbReference type="NCBI Taxonomy" id="1043005"/>
    <lineage>
        <taxon>Eukaryota</taxon>
        <taxon>Fungi</taxon>
        <taxon>Dikarya</taxon>
        <taxon>Ascomycota</taxon>
        <taxon>Pezizomycotina</taxon>
        <taxon>Dothideomycetes</taxon>
        <taxon>Dothideomycetidae</taxon>
        <taxon>Dothideales</taxon>
        <taxon>Saccotheciaceae</taxon>
        <taxon>Aureobasidium</taxon>
    </lineage>
</organism>
<name>A0A074YYU8_AURSE</name>
<evidence type="ECO:0000313" key="3">
    <source>
        <dbReference type="Proteomes" id="UP000030641"/>
    </source>
</evidence>
<dbReference type="InParanoid" id="A0A074YYU8"/>
<accession>A0A074YYU8</accession>
<dbReference type="RefSeq" id="XP_013340486.1">
    <property type="nucleotide sequence ID" value="XM_013485032.1"/>
</dbReference>
<gene>
    <name evidence="2" type="ORF">AUEXF2481DRAFT_32494</name>
</gene>
<proteinExistence type="predicted"/>
<evidence type="ECO:0000313" key="2">
    <source>
        <dbReference type="EMBL" id="KEQ92011.1"/>
    </source>
</evidence>
<dbReference type="Proteomes" id="UP000030641">
    <property type="component" value="Unassembled WGS sequence"/>
</dbReference>
<keyword evidence="3" id="KW-1185">Reference proteome</keyword>